<keyword evidence="3" id="KW-1185">Reference proteome</keyword>
<evidence type="ECO:0000313" key="2">
    <source>
        <dbReference type="EMBL" id="KAF2850556.1"/>
    </source>
</evidence>
<organism evidence="2 3">
    <name type="scientific">Plenodomus tracheiphilus IPT5</name>
    <dbReference type="NCBI Taxonomy" id="1408161"/>
    <lineage>
        <taxon>Eukaryota</taxon>
        <taxon>Fungi</taxon>
        <taxon>Dikarya</taxon>
        <taxon>Ascomycota</taxon>
        <taxon>Pezizomycotina</taxon>
        <taxon>Dothideomycetes</taxon>
        <taxon>Pleosporomycetidae</taxon>
        <taxon>Pleosporales</taxon>
        <taxon>Pleosporineae</taxon>
        <taxon>Leptosphaeriaceae</taxon>
        <taxon>Plenodomus</taxon>
    </lineage>
</organism>
<evidence type="ECO:0008006" key="4">
    <source>
        <dbReference type="Google" id="ProtNLM"/>
    </source>
</evidence>
<accession>A0A6A7B4V2</accession>
<feature type="chain" id="PRO_5025479506" description="Apple domain-containing protein" evidence="1">
    <location>
        <begin position="19"/>
        <end position="156"/>
    </location>
</feature>
<gene>
    <name evidence="2" type="ORF">T440DRAFT_468533</name>
</gene>
<dbReference type="OrthoDB" id="3938895at2759"/>
<keyword evidence="1" id="KW-0732">Signal</keyword>
<evidence type="ECO:0000313" key="3">
    <source>
        <dbReference type="Proteomes" id="UP000799423"/>
    </source>
</evidence>
<reference evidence="2" key="1">
    <citation type="submission" date="2020-01" db="EMBL/GenBank/DDBJ databases">
        <authorList>
            <consortium name="DOE Joint Genome Institute"/>
            <person name="Haridas S."/>
            <person name="Albert R."/>
            <person name="Binder M."/>
            <person name="Bloem J."/>
            <person name="Labutti K."/>
            <person name="Salamov A."/>
            <person name="Andreopoulos B."/>
            <person name="Baker S.E."/>
            <person name="Barry K."/>
            <person name="Bills G."/>
            <person name="Bluhm B.H."/>
            <person name="Cannon C."/>
            <person name="Castanera R."/>
            <person name="Culley D.E."/>
            <person name="Daum C."/>
            <person name="Ezra D."/>
            <person name="Gonzalez J.B."/>
            <person name="Henrissat B."/>
            <person name="Kuo A."/>
            <person name="Liang C."/>
            <person name="Lipzen A."/>
            <person name="Lutzoni F."/>
            <person name="Magnuson J."/>
            <person name="Mondo S."/>
            <person name="Nolan M."/>
            <person name="Ohm R."/>
            <person name="Pangilinan J."/>
            <person name="Park H.-J."/>
            <person name="Ramirez L."/>
            <person name="Alfaro M."/>
            <person name="Sun H."/>
            <person name="Tritt A."/>
            <person name="Yoshinaga Y."/>
            <person name="Zwiers L.-H."/>
            <person name="Turgeon B.G."/>
            <person name="Goodwin S.B."/>
            <person name="Spatafora J.W."/>
            <person name="Crous P.W."/>
            <person name="Grigoriev I.V."/>
        </authorList>
    </citation>
    <scope>NUCLEOTIDE SEQUENCE</scope>
    <source>
        <strain evidence="2">IPT5</strain>
    </source>
</reference>
<evidence type="ECO:0000256" key="1">
    <source>
        <dbReference type="SAM" id="SignalP"/>
    </source>
</evidence>
<proteinExistence type="predicted"/>
<sequence>MHPSTTLFLTALVSLSSALPTTNTLVSRAGGPAIVPIPDTCTITNPLPTTTGTTSFLPAPSTNSDILYSAYYSSFSTNKTAMAEQCLQQCYGYGYHVECKTAFWAENVLTPAGYYGTPGGDLATACVLFGRALVAGDFVVAPEGQGTDAFAGNIAC</sequence>
<protein>
    <recommendedName>
        <fullName evidence="4">Apple domain-containing protein</fullName>
    </recommendedName>
</protein>
<feature type="signal peptide" evidence="1">
    <location>
        <begin position="1"/>
        <end position="18"/>
    </location>
</feature>
<dbReference type="Proteomes" id="UP000799423">
    <property type="component" value="Unassembled WGS sequence"/>
</dbReference>
<dbReference type="EMBL" id="MU006306">
    <property type="protein sequence ID" value="KAF2850556.1"/>
    <property type="molecule type" value="Genomic_DNA"/>
</dbReference>
<dbReference type="AlphaFoldDB" id="A0A6A7B4V2"/>
<name>A0A6A7B4V2_9PLEO</name>